<dbReference type="Pfam" id="PF12281">
    <property type="entry name" value="NTP_transf_8"/>
    <property type="match status" value="1"/>
</dbReference>
<evidence type="ECO:0000313" key="3">
    <source>
        <dbReference type="Proteomes" id="UP000194440"/>
    </source>
</evidence>
<protein>
    <recommendedName>
        <fullName evidence="1">Nucleotidyltransferase-like domain-containing protein</fullName>
    </recommendedName>
</protein>
<keyword evidence="3" id="KW-1185">Reference proteome</keyword>
<dbReference type="EMBL" id="CP021367">
    <property type="protein sequence ID" value="ART61159.1"/>
    <property type="molecule type" value="Genomic_DNA"/>
</dbReference>
<evidence type="ECO:0000313" key="2">
    <source>
        <dbReference type="EMBL" id="ART61159.1"/>
    </source>
</evidence>
<dbReference type="AlphaFoldDB" id="A0A240UJF7"/>
<name>A0A240UJF7_9BURK</name>
<geneLocation type="plasmid" evidence="2 3">
    <name>pACP4.1</name>
</geneLocation>
<proteinExistence type="predicted"/>
<keyword evidence="2" id="KW-0614">Plasmid</keyword>
<dbReference type="Proteomes" id="UP000194440">
    <property type="component" value="Plasmid pACP4.1"/>
</dbReference>
<dbReference type="InterPro" id="IPR058575">
    <property type="entry name" value="NTP_transf_8_dom"/>
</dbReference>
<sequence length="333" mass="37347">MSSFTELNESQLRQFIDAEAVFRGHEEATEQVLAVRGSMIWKTTTSGRYLVRTSSKGAQKSLGRDGPEQQRIYADFHARKGEAETRLRALAEQLDLQERLNRAQRVGRVPGVVINVLSEIAAAGLGESFVVIGTHALYAYEAAAGVRFQDGAVATRDVDLLFNMEKRLAFSSGLARLDTSLLSVLRRADPSFRLVEDQKYTAQNDSGYQVDIVRRVAGEHDPHPYRMSGFEEDFWPVQVAMGSRLMGARPFEHVVVATTGAMALMRTIHPLDFARIKRDLAGRIDREPLKRRKDLMQAEAIEGLVSQYLPQLKERVEPVKAPDQSATRRRPKP</sequence>
<accession>A0A240UJF7</accession>
<feature type="domain" description="Nucleotidyltransferase-like" evidence="1">
    <location>
        <begin position="113"/>
        <end position="313"/>
    </location>
</feature>
<evidence type="ECO:0000259" key="1">
    <source>
        <dbReference type="Pfam" id="PF12281"/>
    </source>
</evidence>
<dbReference type="OrthoDB" id="6142474at2"/>
<dbReference type="RefSeq" id="WP_094122721.1">
    <property type="nucleotide sequence ID" value="NZ_CP021363.1"/>
</dbReference>
<organism evidence="2 3">
    <name type="scientific">Acidovorax carolinensis</name>
    <dbReference type="NCBI Taxonomy" id="553814"/>
    <lineage>
        <taxon>Bacteria</taxon>
        <taxon>Pseudomonadati</taxon>
        <taxon>Pseudomonadota</taxon>
        <taxon>Betaproteobacteria</taxon>
        <taxon>Burkholderiales</taxon>
        <taxon>Comamonadaceae</taxon>
        <taxon>Acidovorax</taxon>
    </lineage>
</organism>
<gene>
    <name evidence="2" type="ORF">CBP36_19525</name>
</gene>
<dbReference type="KEGG" id="acis:CBP35_19475"/>
<reference evidence="2" key="1">
    <citation type="submission" date="2017-05" db="EMBL/GenBank/DDBJ databases">
        <title>Polyphasic characterization of four soil-derived phenanthrene-degrading Acidovorax strains and proposal of Acidovorax phenanthrenivorans sp. nov.</title>
        <authorList>
            <person name="Singleton D."/>
            <person name="Lee J."/>
            <person name="Dickey A.N."/>
            <person name="Stroud A."/>
            <person name="Scholl E.H."/>
            <person name="Wright F.A."/>
            <person name="Aitken M.D."/>
        </authorList>
    </citation>
    <scope>NUCLEOTIDE SEQUENCE</scope>
    <source>
        <strain evidence="2">P4</strain>
        <plasmid evidence="2">pACP4.1</plasmid>
    </source>
</reference>
<dbReference type="KEGG" id="acip:CBP36_19525"/>